<proteinExistence type="predicted"/>
<keyword evidence="3" id="KW-1185">Reference proteome</keyword>
<feature type="region of interest" description="Disordered" evidence="1">
    <location>
        <begin position="1"/>
        <end position="59"/>
    </location>
</feature>
<gene>
    <name evidence="2" type="ORF">CDV36_015958</name>
</gene>
<protein>
    <submittedName>
        <fullName evidence="2">Uncharacterized protein</fullName>
    </submittedName>
</protein>
<dbReference type="EMBL" id="NKUJ01000716">
    <property type="protein sequence ID" value="RMI99779.1"/>
    <property type="molecule type" value="Genomic_DNA"/>
</dbReference>
<name>A0A3M2R3D0_9HYPO</name>
<evidence type="ECO:0000313" key="3">
    <source>
        <dbReference type="Proteomes" id="UP000277212"/>
    </source>
</evidence>
<reference evidence="2 3" key="1">
    <citation type="submission" date="2017-06" db="EMBL/GenBank/DDBJ databases">
        <title>Comparative genomic analysis of Ambrosia Fusariam Clade fungi.</title>
        <authorList>
            <person name="Stajich J.E."/>
            <person name="Carrillo J."/>
            <person name="Kijimoto T."/>
            <person name="Eskalen A."/>
            <person name="O'Donnell K."/>
            <person name="Kasson M."/>
        </authorList>
    </citation>
    <scope>NUCLEOTIDE SEQUENCE [LARGE SCALE GENOMIC DNA]</scope>
    <source>
        <strain evidence="2">UCR3666</strain>
    </source>
</reference>
<comment type="caution">
    <text evidence="2">The sequence shown here is derived from an EMBL/GenBank/DDBJ whole genome shotgun (WGS) entry which is preliminary data.</text>
</comment>
<sequence>MGLQNDVIVPDMTLSDIPEGPFVTSSEITIEDELEEPSSPKTKDTAPECQESQSPNNSNLYIDNNEITRIHNSFPPLELLLLEDRVVSLSKRYKVTHHRQPRTEWHMTGSWARSLGHSLDCIRGEFRTLFGLIYSLFPDDDPADDTLLFFLKEMDTEHGLEIQAIEAQLQGFCE</sequence>
<feature type="compositionally biased region" description="Polar residues" evidence="1">
    <location>
        <begin position="50"/>
        <end position="59"/>
    </location>
</feature>
<organism evidence="2 3">
    <name type="scientific">Fusarium kuroshium</name>
    <dbReference type="NCBI Taxonomy" id="2010991"/>
    <lineage>
        <taxon>Eukaryota</taxon>
        <taxon>Fungi</taxon>
        <taxon>Dikarya</taxon>
        <taxon>Ascomycota</taxon>
        <taxon>Pezizomycotina</taxon>
        <taxon>Sordariomycetes</taxon>
        <taxon>Hypocreomycetidae</taxon>
        <taxon>Hypocreales</taxon>
        <taxon>Nectriaceae</taxon>
        <taxon>Fusarium</taxon>
        <taxon>Fusarium solani species complex</taxon>
    </lineage>
</organism>
<dbReference type="AlphaFoldDB" id="A0A3M2R3D0"/>
<accession>A0A3M2R3D0</accession>
<evidence type="ECO:0000256" key="1">
    <source>
        <dbReference type="SAM" id="MobiDB-lite"/>
    </source>
</evidence>
<dbReference type="Proteomes" id="UP000277212">
    <property type="component" value="Unassembled WGS sequence"/>
</dbReference>
<evidence type="ECO:0000313" key="2">
    <source>
        <dbReference type="EMBL" id="RMI99779.1"/>
    </source>
</evidence>